<feature type="compositionally biased region" description="Basic and acidic residues" evidence="1">
    <location>
        <begin position="82"/>
        <end position="101"/>
    </location>
</feature>
<feature type="compositionally biased region" description="Acidic residues" evidence="1">
    <location>
        <begin position="115"/>
        <end position="143"/>
    </location>
</feature>
<feature type="compositionally biased region" description="Polar residues" evidence="1">
    <location>
        <begin position="28"/>
        <end position="45"/>
    </location>
</feature>
<proteinExistence type="predicted"/>
<dbReference type="EMBL" id="MU154562">
    <property type="protein sequence ID" value="KAF9495363.1"/>
    <property type="molecule type" value="Genomic_DNA"/>
</dbReference>
<sequence length="241" mass="27423">MHSVYFQCRELASNRHVMNLLQTLSRPVTMTDTESSGREPTSNAQEVWPMQQHNCVFVSKRNSEWHFEVCIMEVRYEPYAEMTEEGRRDDGGDQEEQDHNITKNSTDSDAQSNIDDSEMTDDEESDDSEGPDDREEASSEEVTEYWGTNVEGTGDGTATYEEPASGNEEEPFTGYNETIEKARDEEGGSLDTYEERRARGNNATIRDATSENYSERPELWQFSNIGGEFGGCYSKTWSFAN</sequence>
<keyword evidence="3" id="KW-1185">Reference proteome</keyword>
<protein>
    <submittedName>
        <fullName evidence="2">Uncharacterized protein</fullName>
    </submittedName>
</protein>
<evidence type="ECO:0000313" key="2">
    <source>
        <dbReference type="EMBL" id="KAF9495363.1"/>
    </source>
</evidence>
<dbReference type="Proteomes" id="UP000807025">
    <property type="component" value="Unassembled WGS sequence"/>
</dbReference>
<reference evidence="2" key="1">
    <citation type="submission" date="2020-11" db="EMBL/GenBank/DDBJ databases">
        <authorList>
            <consortium name="DOE Joint Genome Institute"/>
            <person name="Ahrendt S."/>
            <person name="Riley R."/>
            <person name="Andreopoulos W."/>
            <person name="Labutti K."/>
            <person name="Pangilinan J."/>
            <person name="Ruiz-Duenas F.J."/>
            <person name="Barrasa J.M."/>
            <person name="Sanchez-Garcia M."/>
            <person name="Camarero S."/>
            <person name="Miyauchi S."/>
            <person name="Serrano A."/>
            <person name="Linde D."/>
            <person name="Babiker R."/>
            <person name="Drula E."/>
            <person name="Ayuso-Fernandez I."/>
            <person name="Pacheco R."/>
            <person name="Padilla G."/>
            <person name="Ferreira P."/>
            <person name="Barriuso J."/>
            <person name="Kellner H."/>
            <person name="Castanera R."/>
            <person name="Alfaro M."/>
            <person name="Ramirez L."/>
            <person name="Pisabarro A.G."/>
            <person name="Kuo A."/>
            <person name="Tritt A."/>
            <person name="Lipzen A."/>
            <person name="He G."/>
            <person name="Yan M."/>
            <person name="Ng V."/>
            <person name="Cullen D."/>
            <person name="Martin F."/>
            <person name="Rosso M.-N."/>
            <person name="Henrissat B."/>
            <person name="Hibbett D."/>
            <person name="Martinez A.T."/>
            <person name="Grigoriev I.V."/>
        </authorList>
    </citation>
    <scope>NUCLEOTIDE SEQUENCE</scope>
    <source>
        <strain evidence="2">ATCC 90797</strain>
    </source>
</reference>
<feature type="region of interest" description="Disordered" evidence="1">
    <location>
        <begin position="82"/>
        <end position="214"/>
    </location>
</feature>
<evidence type="ECO:0000256" key="1">
    <source>
        <dbReference type="SAM" id="MobiDB-lite"/>
    </source>
</evidence>
<evidence type="ECO:0000313" key="3">
    <source>
        <dbReference type="Proteomes" id="UP000807025"/>
    </source>
</evidence>
<organism evidence="2 3">
    <name type="scientific">Pleurotus eryngii</name>
    <name type="common">Boletus of the steppes</name>
    <dbReference type="NCBI Taxonomy" id="5323"/>
    <lineage>
        <taxon>Eukaryota</taxon>
        <taxon>Fungi</taxon>
        <taxon>Dikarya</taxon>
        <taxon>Basidiomycota</taxon>
        <taxon>Agaricomycotina</taxon>
        <taxon>Agaricomycetes</taxon>
        <taxon>Agaricomycetidae</taxon>
        <taxon>Agaricales</taxon>
        <taxon>Pleurotineae</taxon>
        <taxon>Pleurotaceae</taxon>
        <taxon>Pleurotus</taxon>
    </lineage>
</organism>
<feature type="compositionally biased region" description="Polar residues" evidence="1">
    <location>
        <begin position="102"/>
        <end position="114"/>
    </location>
</feature>
<accession>A0A9P5ZW36</accession>
<name>A0A9P5ZW36_PLEER</name>
<gene>
    <name evidence="2" type="ORF">BDN71DRAFT_1430954</name>
</gene>
<comment type="caution">
    <text evidence="2">The sequence shown here is derived from an EMBL/GenBank/DDBJ whole genome shotgun (WGS) entry which is preliminary data.</text>
</comment>
<dbReference type="OrthoDB" id="3095256at2759"/>
<dbReference type="AlphaFoldDB" id="A0A9P5ZW36"/>
<feature type="region of interest" description="Disordered" evidence="1">
    <location>
        <begin position="28"/>
        <end position="47"/>
    </location>
</feature>